<dbReference type="InterPro" id="IPR016084">
    <property type="entry name" value="Haem_Oase-like_multi-hlx"/>
</dbReference>
<evidence type="ECO:0000313" key="2">
    <source>
        <dbReference type="EMBL" id="KTS97612.1"/>
    </source>
</evidence>
<dbReference type="SUPFAM" id="SSF48613">
    <property type="entry name" value="Heme oxygenase-like"/>
    <property type="match status" value="1"/>
</dbReference>
<dbReference type="AlphaFoldDB" id="A0AB34VF97"/>
<gene>
    <name evidence="2" type="ORF">RSA13_10950</name>
</gene>
<dbReference type="Proteomes" id="UP000072520">
    <property type="component" value="Unassembled WGS sequence"/>
</dbReference>
<evidence type="ECO:0000313" key="3">
    <source>
        <dbReference type="Proteomes" id="UP000072520"/>
    </source>
</evidence>
<organism evidence="2 3">
    <name type="scientific">Pantoea stewartii</name>
    <dbReference type="NCBI Taxonomy" id="66269"/>
    <lineage>
        <taxon>Bacteria</taxon>
        <taxon>Pseudomonadati</taxon>
        <taxon>Pseudomonadota</taxon>
        <taxon>Gammaproteobacteria</taxon>
        <taxon>Enterobacterales</taxon>
        <taxon>Erwiniaceae</taxon>
        <taxon>Pantoea</taxon>
    </lineage>
</organism>
<accession>A0AB34VF97</accession>
<feature type="domain" description="Thiaminase-2/PQQC" evidence="1">
    <location>
        <begin position="113"/>
        <end position="222"/>
    </location>
</feature>
<dbReference type="RefSeq" id="WP_058709267.1">
    <property type="nucleotide sequence ID" value="NZ_JAOSLH010000023.1"/>
</dbReference>
<sequence length="328" mass="37825">MSYPYLKYSSSIEEEPNLLKLFIDDSEVTIETNEPEQLRKTMLCMDGTKSIHTLAAENSYSQNDFESLLSQLKSVGAIEILDKNDTLTVEPQAFAKICRQVFPQWKKDVFTLDFWHHLTSGQLSISSFAGWMLENFHFIEGATKRLSLVTATSNKNRKIRELFSQHFIEEYNHQLFFLKALQRLGFSKSQVLNHTPLPSTQAIINHMRESARTDTIAYAACSAFLESTGGDRKDGMLFYDALTKHYDKEQKGIIKPLVDHAFLDEEYGHNDWLEKVCSCVAVLDKERSDEALSAAQMLVETLKMWTWDMSVHYENIPFEELTNACRYR</sequence>
<proteinExistence type="predicted"/>
<comment type="caution">
    <text evidence="2">The sequence shown here is derived from an EMBL/GenBank/DDBJ whole genome shotgun (WGS) entry which is preliminary data.</text>
</comment>
<dbReference type="Gene3D" id="1.20.910.10">
    <property type="entry name" value="Heme oxygenase-like"/>
    <property type="match status" value="1"/>
</dbReference>
<dbReference type="Pfam" id="PF03070">
    <property type="entry name" value="TENA_THI-4"/>
    <property type="match status" value="1"/>
</dbReference>
<protein>
    <recommendedName>
        <fullName evidence="1">Thiaminase-2/PQQC domain-containing protein</fullName>
    </recommendedName>
</protein>
<dbReference type="InterPro" id="IPR004305">
    <property type="entry name" value="Thiaminase-2/PQQC"/>
</dbReference>
<name>A0AB34VF97_9GAMM</name>
<evidence type="ECO:0000259" key="1">
    <source>
        <dbReference type="Pfam" id="PF03070"/>
    </source>
</evidence>
<reference evidence="2 3" key="1">
    <citation type="journal article" date="2016" name="Front. Microbiol.">
        <title>Genomic Resource of Rice Seed Associated Bacteria.</title>
        <authorList>
            <person name="Midha S."/>
            <person name="Bansal K."/>
            <person name="Sharma S."/>
            <person name="Kumar N."/>
            <person name="Patil P.P."/>
            <person name="Chaudhry V."/>
            <person name="Patil P.B."/>
        </authorList>
    </citation>
    <scope>NUCLEOTIDE SEQUENCE [LARGE SCALE GENOMIC DNA]</scope>
    <source>
        <strain evidence="2 3">RSA13</strain>
    </source>
</reference>
<dbReference type="EMBL" id="LDSI01000014">
    <property type="protein sequence ID" value="KTS97612.1"/>
    <property type="molecule type" value="Genomic_DNA"/>
</dbReference>